<keyword evidence="3" id="KW-1185">Reference proteome</keyword>
<comment type="caution">
    <text evidence="2">The sequence shown here is derived from an EMBL/GenBank/DDBJ whole genome shotgun (WGS) entry which is preliminary data.</text>
</comment>
<protein>
    <submittedName>
        <fullName evidence="2">Uncharacterized protein</fullName>
    </submittedName>
</protein>
<dbReference type="AlphaFoldDB" id="A0A9W4H7B6"/>
<feature type="compositionally biased region" description="Low complexity" evidence="1">
    <location>
        <begin position="15"/>
        <end position="28"/>
    </location>
</feature>
<name>A0A9W4H7B6_9ACTN</name>
<dbReference type="EMBL" id="CAJVAX010000021">
    <property type="protein sequence ID" value="CAG7655734.1"/>
    <property type="molecule type" value="Genomic_DNA"/>
</dbReference>
<feature type="compositionally biased region" description="Low complexity" evidence="1">
    <location>
        <begin position="39"/>
        <end position="55"/>
    </location>
</feature>
<sequence length="104" mass="10459">MAAARRPAGRGGPDPGRACGGEAVRAAGRGAGQDRQRAGRAAPAAGDDQAPAEGQRGLPAFVRRGARGLQVARGRSAATRPGERSPAAVRQLPFPAPESLLSQA</sequence>
<reference evidence="2" key="1">
    <citation type="submission" date="2021-06" db="EMBL/GenBank/DDBJ databases">
        <authorList>
            <person name="Arsene-Ploetze F."/>
        </authorList>
    </citation>
    <scope>NUCLEOTIDE SEQUENCE</scope>
    <source>
        <strain evidence="2">SBRY1</strain>
    </source>
</reference>
<accession>A0A9W4H7B6</accession>
<gene>
    <name evidence="2" type="ORF">SBRY_70223</name>
</gene>
<dbReference type="Proteomes" id="UP001153328">
    <property type="component" value="Unassembled WGS sequence"/>
</dbReference>
<evidence type="ECO:0000313" key="2">
    <source>
        <dbReference type="EMBL" id="CAG7655734.1"/>
    </source>
</evidence>
<proteinExistence type="predicted"/>
<evidence type="ECO:0000313" key="3">
    <source>
        <dbReference type="Proteomes" id="UP001153328"/>
    </source>
</evidence>
<evidence type="ECO:0000256" key="1">
    <source>
        <dbReference type="SAM" id="MobiDB-lite"/>
    </source>
</evidence>
<organism evidence="2 3">
    <name type="scientific">Actinacidiphila bryophytorum</name>
    <dbReference type="NCBI Taxonomy" id="1436133"/>
    <lineage>
        <taxon>Bacteria</taxon>
        <taxon>Bacillati</taxon>
        <taxon>Actinomycetota</taxon>
        <taxon>Actinomycetes</taxon>
        <taxon>Kitasatosporales</taxon>
        <taxon>Streptomycetaceae</taxon>
        <taxon>Actinacidiphila</taxon>
    </lineage>
</organism>
<feature type="region of interest" description="Disordered" evidence="1">
    <location>
        <begin position="1"/>
        <end position="104"/>
    </location>
</feature>